<keyword evidence="1" id="KW-1133">Transmembrane helix</keyword>
<comment type="caution">
    <text evidence="3">The sequence shown here is derived from an EMBL/GenBank/DDBJ whole genome shotgun (WGS) entry which is preliminary data.</text>
</comment>
<feature type="domain" description="Fungal lipase-type" evidence="2">
    <location>
        <begin position="128"/>
        <end position="194"/>
    </location>
</feature>
<evidence type="ECO:0000256" key="1">
    <source>
        <dbReference type="SAM" id="Phobius"/>
    </source>
</evidence>
<dbReference type="GO" id="GO:0006629">
    <property type="term" value="P:lipid metabolic process"/>
    <property type="evidence" value="ECO:0007669"/>
    <property type="project" value="InterPro"/>
</dbReference>
<dbReference type="SUPFAM" id="SSF53474">
    <property type="entry name" value="alpha/beta-Hydrolases"/>
    <property type="match status" value="1"/>
</dbReference>
<dbReference type="InterPro" id="IPR029058">
    <property type="entry name" value="AB_hydrolase_fold"/>
</dbReference>
<reference evidence="3" key="1">
    <citation type="submission" date="2023-10" db="EMBL/GenBank/DDBJ databases">
        <title>Genome assembly of Pristionchus species.</title>
        <authorList>
            <person name="Yoshida K."/>
            <person name="Sommer R.J."/>
        </authorList>
    </citation>
    <scope>NUCLEOTIDE SEQUENCE</scope>
    <source>
        <strain evidence="3">RS5133</strain>
    </source>
</reference>
<dbReference type="AlphaFoldDB" id="A0AAV5UVQ7"/>
<dbReference type="Proteomes" id="UP001432322">
    <property type="component" value="Unassembled WGS sequence"/>
</dbReference>
<accession>A0AAV5UVQ7</accession>
<dbReference type="PANTHER" id="PTHR45908">
    <property type="entry name" value="PROTEIN CBG11750-RELATED"/>
    <property type="match status" value="1"/>
</dbReference>
<evidence type="ECO:0000259" key="2">
    <source>
        <dbReference type="Pfam" id="PF01764"/>
    </source>
</evidence>
<dbReference type="Gene3D" id="3.40.50.1820">
    <property type="entry name" value="alpha/beta hydrolase"/>
    <property type="match status" value="1"/>
</dbReference>
<dbReference type="EMBL" id="BTSY01000001">
    <property type="protein sequence ID" value="GMT11360.1"/>
    <property type="molecule type" value="Genomic_DNA"/>
</dbReference>
<proteinExistence type="predicted"/>
<evidence type="ECO:0000313" key="3">
    <source>
        <dbReference type="EMBL" id="GMT11360.1"/>
    </source>
</evidence>
<keyword evidence="1" id="KW-0472">Membrane</keyword>
<feature type="non-terminal residue" evidence="3">
    <location>
        <position position="1"/>
    </location>
</feature>
<organism evidence="3 4">
    <name type="scientific">Pristionchus fissidentatus</name>
    <dbReference type="NCBI Taxonomy" id="1538716"/>
    <lineage>
        <taxon>Eukaryota</taxon>
        <taxon>Metazoa</taxon>
        <taxon>Ecdysozoa</taxon>
        <taxon>Nematoda</taxon>
        <taxon>Chromadorea</taxon>
        <taxon>Rhabditida</taxon>
        <taxon>Rhabditina</taxon>
        <taxon>Diplogasteromorpha</taxon>
        <taxon>Diplogasteroidea</taxon>
        <taxon>Neodiplogasteridae</taxon>
        <taxon>Pristionchus</taxon>
    </lineage>
</organism>
<sequence length="257" mass="29600">RRAVSLPDVVQIVQIHNISRRGTSSVREVSIFSYSGCSHLRILMYLLQFPLLFFLFSLSSASFDDSLARSFMFPLSSAAYSNHPQRCLTNKIKGAQVSKQVMLNCDYFKHDKCSGYTFFDESRKVIGIAFRGTGDTVQLIVEITDTVFNAKVDFQDGGQTSKYFNDAFIDVWNGGLAEDFDNLLAKYPDYAVWVSRRQHRLLILSIVVPCDIVWIVKHHWSFPWRRSRISRCCSYCGKQFGTERENNSVHLRPTSYW</sequence>
<protein>
    <recommendedName>
        <fullName evidence="2">Fungal lipase-type domain-containing protein</fullName>
    </recommendedName>
</protein>
<dbReference type="Pfam" id="PF01764">
    <property type="entry name" value="Lipase_3"/>
    <property type="match status" value="1"/>
</dbReference>
<gene>
    <name evidence="3" type="ORF">PFISCL1PPCAC_2657</name>
</gene>
<evidence type="ECO:0000313" key="4">
    <source>
        <dbReference type="Proteomes" id="UP001432322"/>
    </source>
</evidence>
<feature type="transmembrane region" description="Helical" evidence="1">
    <location>
        <begin position="42"/>
        <end position="63"/>
    </location>
</feature>
<keyword evidence="4" id="KW-1185">Reference proteome</keyword>
<dbReference type="PANTHER" id="PTHR45908:SF11">
    <property type="entry name" value="FUNGAL LIPASE-LIKE DOMAIN-CONTAINING PROTEIN"/>
    <property type="match status" value="1"/>
</dbReference>
<dbReference type="InterPro" id="IPR002921">
    <property type="entry name" value="Fungal_lipase-type"/>
</dbReference>
<keyword evidence="1" id="KW-0812">Transmembrane</keyword>
<name>A0AAV5UVQ7_9BILA</name>